<dbReference type="GO" id="GO:0016787">
    <property type="term" value="F:hydrolase activity"/>
    <property type="evidence" value="ECO:0007669"/>
    <property type="project" value="UniProtKB-KW"/>
</dbReference>
<gene>
    <name evidence="2" type="ORF">A7J57_21835</name>
</gene>
<dbReference type="SUPFAM" id="SSF53474">
    <property type="entry name" value="alpha/beta-Hydrolases"/>
    <property type="match status" value="1"/>
</dbReference>
<dbReference type="InterPro" id="IPR029058">
    <property type="entry name" value="AB_hydrolase_fold"/>
</dbReference>
<dbReference type="PRINTS" id="PR00111">
    <property type="entry name" value="ABHYDROLASE"/>
</dbReference>
<accession>A0A176XHE3</accession>
<dbReference type="GO" id="GO:0016020">
    <property type="term" value="C:membrane"/>
    <property type="evidence" value="ECO:0007669"/>
    <property type="project" value="TreeGrafter"/>
</dbReference>
<dbReference type="PANTHER" id="PTHR43798">
    <property type="entry name" value="MONOACYLGLYCEROL LIPASE"/>
    <property type="match status" value="1"/>
</dbReference>
<dbReference type="InterPro" id="IPR000073">
    <property type="entry name" value="AB_hydrolase_1"/>
</dbReference>
<evidence type="ECO:0000313" key="2">
    <source>
        <dbReference type="EMBL" id="OAE48334.1"/>
    </source>
</evidence>
<dbReference type="PANTHER" id="PTHR43798:SF33">
    <property type="entry name" value="HYDROLASE, PUTATIVE (AFU_ORTHOLOGUE AFUA_2G14860)-RELATED"/>
    <property type="match status" value="1"/>
</dbReference>
<evidence type="ECO:0000313" key="3">
    <source>
        <dbReference type="Proteomes" id="UP000077098"/>
    </source>
</evidence>
<evidence type="ECO:0000259" key="1">
    <source>
        <dbReference type="Pfam" id="PF00561"/>
    </source>
</evidence>
<dbReference type="Proteomes" id="UP000077098">
    <property type="component" value="Unassembled WGS sequence"/>
</dbReference>
<dbReference type="PRINTS" id="PR00412">
    <property type="entry name" value="EPOXHYDRLASE"/>
</dbReference>
<proteinExistence type="predicted"/>
<dbReference type="EMBL" id="LXPS01000006">
    <property type="protein sequence ID" value="OAE48334.1"/>
    <property type="molecule type" value="Genomic_DNA"/>
</dbReference>
<organism evidence="2 3">
    <name type="scientific">Agrobacterium tumefaciens</name>
    <dbReference type="NCBI Taxonomy" id="358"/>
    <lineage>
        <taxon>Bacteria</taxon>
        <taxon>Pseudomonadati</taxon>
        <taxon>Pseudomonadota</taxon>
        <taxon>Alphaproteobacteria</taxon>
        <taxon>Hyphomicrobiales</taxon>
        <taxon>Rhizobiaceae</taxon>
        <taxon>Rhizobium/Agrobacterium group</taxon>
        <taxon>Agrobacterium</taxon>
        <taxon>Agrobacterium tumefaciens complex</taxon>
    </lineage>
</organism>
<keyword evidence="2" id="KW-0378">Hydrolase</keyword>
<name>A0A176XHE3_AGRTU</name>
<feature type="domain" description="AB hydrolase-1" evidence="1">
    <location>
        <begin position="22"/>
        <end position="277"/>
    </location>
</feature>
<dbReference type="InterPro" id="IPR050266">
    <property type="entry name" value="AB_hydrolase_sf"/>
</dbReference>
<dbReference type="InterPro" id="IPR000639">
    <property type="entry name" value="Epox_hydrolase-like"/>
</dbReference>
<dbReference type="RefSeq" id="WP_063947834.1">
    <property type="nucleotide sequence ID" value="NZ_LXPS01000006.1"/>
</dbReference>
<reference evidence="2 3" key="1">
    <citation type="submission" date="2016-05" db="EMBL/GenBank/DDBJ databases">
        <authorList>
            <person name="Lavstsen T."/>
            <person name="Jespersen J.S."/>
        </authorList>
    </citation>
    <scope>NUCLEOTIDE SEQUENCE [LARGE SCALE GENOMIC DNA]</scope>
    <source>
        <strain evidence="2 3">KCJ1736</strain>
    </source>
</reference>
<dbReference type="AlphaFoldDB" id="A0A176XHE3"/>
<sequence length="291" mass="32619">MPHVDTENLRISFIEAGAKHGKPVLLLHGWPDDASTWDDVSSRLADRDLRLIAPYLRGFGGTVFRNGQALRTANSEILAMDAIALMDGLGIDTFSVVGHDWGAGVTEGLAIGWPDRVERMALLSSLPRMGGLKTPSFQQAQRYWYHWFMATKRGAEAVAENPRGFARIQWENWGPDGWFDEATFDAVSKSFDNPDWVTVTLHSYQARWGEADVDPASKWLETKIWETKSLSLPTLYFQGLEDGVNPSELSENLHDKFSGPFQRIALQNVGHFPQREDPETVARELAVFLSS</sequence>
<dbReference type="Pfam" id="PF00561">
    <property type="entry name" value="Abhydrolase_1"/>
    <property type="match status" value="1"/>
</dbReference>
<dbReference type="Gene3D" id="3.40.50.1820">
    <property type="entry name" value="alpha/beta hydrolase"/>
    <property type="match status" value="1"/>
</dbReference>
<comment type="caution">
    <text evidence="2">The sequence shown here is derived from an EMBL/GenBank/DDBJ whole genome shotgun (WGS) entry which is preliminary data.</text>
</comment>
<protein>
    <submittedName>
        <fullName evidence="2">Alpha/beta hydrolase</fullName>
    </submittedName>
</protein>